<feature type="region of interest" description="Disordered" evidence="1">
    <location>
        <begin position="1"/>
        <end position="36"/>
    </location>
</feature>
<evidence type="ECO:0000313" key="4">
    <source>
        <dbReference type="Proteomes" id="UP000225548"/>
    </source>
</evidence>
<feature type="transmembrane region" description="Helical" evidence="2">
    <location>
        <begin position="56"/>
        <end position="80"/>
    </location>
</feature>
<dbReference type="RefSeq" id="WP_098455815.1">
    <property type="nucleotide sequence ID" value="NZ_PDJG01000001.1"/>
</dbReference>
<dbReference type="EMBL" id="PDJG01000001">
    <property type="protein sequence ID" value="PFG34846.1"/>
    <property type="molecule type" value="Genomic_DNA"/>
</dbReference>
<keyword evidence="2" id="KW-0812">Transmembrane</keyword>
<evidence type="ECO:0000256" key="2">
    <source>
        <dbReference type="SAM" id="Phobius"/>
    </source>
</evidence>
<proteinExistence type="predicted"/>
<evidence type="ECO:0000256" key="1">
    <source>
        <dbReference type="SAM" id="MobiDB-lite"/>
    </source>
</evidence>
<gene>
    <name evidence="3" type="ORF">ATL42_2774</name>
</gene>
<sequence>MQAVPDGDRPVCRTPRVLRSSGLGPGAVERPTSAAGRRFVPHDQGGTIAQNNTATAILGIAVVLAVVGIFQLVKGLVLVARSRRATVHDLFDEWPAAARRRGVRAYRTSAVCGAVAVVALVLVSVSNTHL</sequence>
<keyword evidence="2" id="KW-0472">Membrane</keyword>
<dbReference type="AlphaFoldDB" id="A0A2A9E870"/>
<comment type="caution">
    <text evidence="3">The sequence shown here is derived from an EMBL/GenBank/DDBJ whole genome shotgun (WGS) entry which is preliminary data.</text>
</comment>
<reference evidence="3 4" key="1">
    <citation type="submission" date="2017-10" db="EMBL/GenBank/DDBJ databases">
        <title>Sequencing the genomes of 1000 actinobacteria strains.</title>
        <authorList>
            <person name="Klenk H.-P."/>
        </authorList>
    </citation>
    <scope>NUCLEOTIDE SEQUENCE [LARGE SCALE GENOMIC DNA]</scope>
    <source>
        <strain evidence="3 4">DSM 18966</strain>
    </source>
</reference>
<keyword evidence="4" id="KW-1185">Reference proteome</keyword>
<keyword evidence="2" id="KW-1133">Transmembrane helix</keyword>
<evidence type="ECO:0000313" key="3">
    <source>
        <dbReference type="EMBL" id="PFG34846.1"/>
    </source>
</evidence>
<feature type="transmembrane region" description="Helical" evidence="2">
    <location>
        <begin position="105"/>
        <end position="125"/>
    </location>
</feature>
<dbReference type="Proteomes" id="UP000225548">
    <property type="component" value="Unassembled WGS sequence"/>
</dbReference>
<name>A0A2A9E870_9MICO</name>
<accession>A0A2A9E870</accession>
<organism evidence="3 4">
    <name type="scientific">Sanguibacter antarcticus</name>
    <dbReference type="NCBI Taxonomy" id="372484"/>
    <lineage>
        <taxon>Bacteria</taxon>
        <taxon>Bacillati</taxon>
        <taxon>Actinomycetota</taxon>
        <taxon>Actinomycetes</taxon>
        <taxon>Micrococcales</taxon>
        <taxon>Sanguibacteraceae</taxon>
        <taxon>Sanguibacter</taxon>
    </lineage>
</organism>
<feature type="compositionally biased region" description="Basic and acidic residues" evidence="1">
    <location>
        <begin position="1"/>
        <end position="11"/>
    </location>
</feature>
<protein>
    <submittedName>
        <fullName evidence="3">Uncharacterized protein</fullName>
    </submittedName>
</protein>